<keyword evidence="1" id="KW-0472">Membrane</keyword>
<protein>
    <submittedName>
        <fullName evidence="2">Uncharacterized protein</fullName>
    </submittedName>
</protein>
<evidence type="ECO:0000313" key="2">
    <source>
        <dbReference type="EMBL" id="CEL62057.1"/>
    </source>
</evidence>
<feature type="transmembrane region" description="Helical" evidence="1">
    <location>
        <begin position="90"/>
        <end position="114"/>
    </location>
</feature>
<keyword evidence="1" id="KW-1133">Transmembrane helix</keyword>
<gene>
    <name evidence="2" type="ORF">RSOLAG1IB_10170</name>
</gene>
<feature type="transmembrane region" description="Helical" evidence="1">
    <location>
        <begin position="134"/>
        <end position="159"/>
    </location>
</feature>
<keyword evidence="1" id="KW-0812">Transmembrane</keyword>
<reference evidence="2 3" key="1">
    <citation type="submission" date="2014-11" db="EMBL/GenBank/DDBJ databases">
        <authorList>
            <person name="Wibberg Daniel"/>
        </authorList>
    </citation>
    <scope>NUCLEOTIDE SEQUENCE [LARGE SCALE GENOMIC DNA]</scope>
    <source>
        <strain evidence="2">Rhizoctonia solani AG1-IB 7/3/14</strain>
    </source>
</reference>
<keyword evidence="3" id="KW-1185">Reference proteome</keyword>
<organism evidence="2 3">
    <name type="scientific">Thanatephorus cucumeris (strain AG1-IB / isolate 7/3/14)</name>
    <name type="common">Lettuce bottom rot fungus</name>
    <name type="synonym">Rhizoctonia solani</name>
    <dbReference type="NCBI Taxonomy" id="1108050"/>
    <lineage>
        <taxon>Eukaryota</taxon>
        <taxon>Fungi</taxon>
        <taxon>Dikarya</taxon>
        <taxon>Basidiomycota</taxon>
        <taxon>Agaricomycotina</taxon>
        <taxon>Agaricomycetes</taxon>
        <taxon>Cantharellales</taxon>
        <taxon>Ceratobasidiaceae</taxon>
        <taxon>Rhizoctonia</taxon>
        <taxon>Rhizoctonia solani AG-1</taxon>
    </lineage>
</organism>
<evidence type="ECO:0000256" key="1">
    <source>
        <dbReference type="SAM" id="Phobius"/>
    </source>
</evidence>
<feature type="transmembrane region" description="Helical" evidence="1">
    <location>
        <begin position="57"/>
        <end position="78"/>
    </location>
</feature>
<feature type="transmembrane region" description="Helical" evidence="1">
    <location>
        <begin position="227"/>
        <end position="248"/>
    </location>
</feature>
<dbReference type="Proteomes" id="UP000059188">
    <property type="component" value="Unassembled WGS sequence"/>
</dbReference>
<proteinExistence type="predicted"/>
<dbReference type="OrthoDB" id="10643234at2759"/>
<evidence type="ECO:0000313" key="3">
    <source>
        <dbReference type="Proteomes" id="UP000059188"/>
    </source>
</evidence>
<dbReference type="EMBL" id="LN679159">
    <property type="protein sequence ID" value="CEL62057.1"/>
    <property type="molecule type" value="Genomic_DNA"/>
</dbReference>
<sequence length="286" mass="32487">MAPSRSYLIAWQCWISLFRSFAALYLIGWLAWMLDSIHRDLRADSGSSSSIEAQRRWWIGQDVLCSVFWIVVFLNDLFILTIDIKRTSTYLGSITAQAIVNFIFTTLLVGYLILNMIAYKVYSVSVQGFVDVTAVTSVFLGASCSLTLLLINLSPLFTLRSHVSIAQLRRTNTKDAFQGSVAPLAFCVLSSLGHQRDIPLKNPVIYSTRRFLAHLFLRRIRPVETRMYALFRNVFAVVSVIFILFRAITAFQQAQNEISTRATSAACDRRPIPDNHEINLVMVRDF</sequence>
<accession>A0A0B7G0V4</accession>
<name>A0A0B7G0V4_THACB</name>
<feature type="transmembrane region" description="Helical" evidence="1">
    <location>
        <begin position="7"/>
        <end position="32"/>
    </location>
</feature>
<dbReference type="AlphaFoldDB" id="A0A0B7G0V4"/>